<dbReference type="GeneTree" id="ENSGT00960000188409"/>
<name>A0A8C4PI95_EQUAS</name>
<reference evidence="1" key="2">
    <citation type="submission" date="2025-08" db="UniProtKB">
        <authorList>
            <consortium name="Ensembl"/>
        </authorList>
    </citation>
    <scope>IDENTIFICATION</scope>
</reference>
<proteinExistence type="predicted"/>
<evidence type="ECO:0000313" key="1">
    <source>
        <dbReference type="Ensembl" id="ENSEASP00005007587.1"/>
    </source>
</evidence>
<evidence type="ECO:0000313" key="2">
    <source>
        <dbReference type="Proteomes" id="UP000694387"/>
    </source>
</evidence>
<dbReference type="Proteomes" id="UP000694387">
    <property type="component" value="Chromosome 24"/>
</dbReference>
<organism evidence="1 2">
    <name type="scientific">Equus asinus</name>
    <name type="common">Donkey</name>
    <name type="synonym">Equus africanus asinus</name>
    <dbReference type="NCBI Taxonomy" id="9793"/>
    <lineage>
        <taxon>Eukaryota</taxon>
        <taxon>Metazoa</taxon>
        <taxon>Chordata</taxon>
        <taxon>Craniata</taxon>
        <taxon>Vertebrata</taxon>
        <taxon>Euteleostomi</taxon>
        <taxon>Mammalia</taxon>
        <taxon>Eutheria</taxon>
        <taxon>Laurasiatheria</taxon>
        <taxon>Perissodactyla</taxon>
        <taxon>Equidae</taxon>
        <taxon>Equus</taxon>
    </lineage>
</organism>
<reference evidence="1 2" key="1">
    <citation type="journal article" date="2020" name="Nat. Commun.">
        <title>Donkey genomes provide new insights into domestication and selection for coat color.</title>
        <authorList>
            <person name="Wang"/>
            <person name="C."/>
            <person name="Li"/>
            <person name="H."/>
            <person name="Guo"/>
            <person name="Y."/>
            <person name="Huang"/>
            <person name="J."/>
            <person name="Sun"/>
            <person name="Y."/>
            <person name="Min"/>
            <person name="J."/>
            <person name="Wang"/>
            <person name="J."/>
            <person name="Fang"/>
            <person name="X."/>
            <person name="Zhao"/>
            <person name="Z."/>
            <person name="Wang"/>
            <person name="S."/>
            <person name="Zhang"/>
            <person name="Y."/>
            <person name="Liu"/>
            <person name="Q."/>
            <person name="Jiang"/>
            <person name="Q."/>
            <person name="Wang"/>
            <person name="X."/>
            <person name="Guo"/>
            <person name="Y."/>
            <person name="Yang"/>
            <person name="C."/>
            <person name="Wang"/>
            <person name="Y."/>
            <person name="Tian"/>
            <person name="F."/>
            <person name="Zhuang"/>
            <person name="G."/>
            <person name="Fan"/>
            <person name="Y."/>
            <person name="Gao"/>
            <person name="Q."/>
            <person name="Li"/>
            <person name="Y."/>
            <person name="Ju"/>
            <person name="Z."/>
            <person name="Li"/>
            <person name="J."/>
            <person name="Li"/>
            <person name="R."/>
            <person name="Hou"/>
            <person name="M."/>
            <person name="Yang"/>
            <person name="G."/>
            <person name="Liu"/>
            <person name="G."/>
            <person name="Liu"/>
            <person name="W."/>
            <person name="Guo"/>
            <person name="J."/>
            <person name="Pan"/>
            <person name="S."/>
            <person name="Fan"/>
            <person name="G."/>
            <person name="Zhang"/>
            <person name="W."/>
            <person name="Zhang"/>
            <person name="R."/>
            <person name="Yu"/>
            <person name="J."/>
            <person name="Zhang"/>
            <person name="X."/>
            <person name="Yin"/>
            <person name="Q."/>
            <person name="Ji"/>
            <person name="C."/>
            <person name="Jin"/>
            <person name="Y."/>
            <person name="Yue"/>
            <person name="G."/>
            <person name="Liu"/>
            <person name="M."/>
            <person name="Xu"/>
            <person name="J."/>
            <person name="Liu"/>
            <person name="S."/>
            <person name="Jordana"/>
            <person name="J."/>
            <person name="Noce"/>
            <person name="A."/>
            <person name="Amills"/>
            <person name="M."/>
            <person name="Wu"/>
            <person name="D.D."/>
            <person name="Li"/>
            <person name="S."/>
            <person name="Zhou"/>
            <person name="X. and Zhong"/>
            <person name="J."/>
        </authorList>
    </citation>
    <scope>NUCLEOTIDE SEQUENCE [LARGE SCALE GENOMIC DNA]</scope>
</reference>
<keyword evidence="2" id="KW-1185">Reference proteome</keyword>
<sequence>MSGGLLVGDEAPKFEANTTIGPIHFHNYLGDTWMVRSPQKCYFFPSLMKRIRTWPLCRHDESSRERGTGHACDSMCGVYFWS</sequence>
<dbReference type="Ensembl" id="ENSEAST00005008275.2">
    <property type="protein sequence ID" value="ENSEASP00005007587.1"/>
    <property type="gene ID" value="ENSEASG00005005540.2"/>
</dbReference>
<reference evidence="1" key="3">
    <citation type="submission" date="2025-09" db="UniProtKB">
        <authorList>
            <consortium name="Ensembl"/>
        </authorList>
    </citation>
    <scope>IDENTIFICATION</scope>
</reference>
<dbReference type="AlphaFoldDB" id="A0A8C4PI95"/>
<accession>A0A8C4PI95</accession>
<protein>
    <submittedName>
        <fullName evidence="1">Uncharacterized protein</fullName>
    </submittedName>
</protein>